<evidence type="ECO:0000313" key="1">
    <source>
        <dbReference type="EMBL" id="CDY46473.1"/>
    </source>
</evidence>
<dbReference type="PANTHER" id="PTHR39708:SF2">
    <property type="entry name" value="BLOC-1-RELATED COMPLEX SUBUNIT 6 C-TERMINAL HELIX DOMAIN-CONTAINING PROTEIN"/>
    <property type="match status" value="1"/>
</dbReference>
<organism evidence="1 2">
    <name type="scientific">Brassica napus</name>
    <name type="common">Rape</name>
    <dbReference type="NCBI Taxonomy" id="3708"/>
    <lineage>
        <taxon>Eukaryota</taxon>
        <taxon>Viridiplantae</taxon>
        <taxon>Streptophyta</taxon>
        <taxon>Embryophyta</taxon>
        <taxon>Tracheophyta</taxon>
        <taxon>Spermatophyta</taxon>
        <taxon>Magnoliopsida</taxon>
        <taxon>eudicotyledons</taxon>
        <taxon>Gunneridae</taxon>
        <taxon>Pentapetalae</taxon>
        <taxon>rosids</taxon>
        <taxon>malvids</taxon>
        <taxon>Brassicales</taxon>
        <taxon>Brassicaceae</taxon>
        <taxon>Brassiceae</taxon>
        <taxon>Brassica</taxon>
    </lineage>
</organism>
<proteinExistence type="predicted"/>
<dbReference type="Gramene" id="CDY46473">
    <property type="protein sequence ID" value="CDY46473"/>
    <property type="gene ID" value="GSBRNA2T00084063001"/>
</dbReference>
<dbReference type="Proteomes" id="UP000028999">
    <property type="component" value="Unassembled WGS sequence"/>
</dbReference>
<accession>A0A078IB37</accession>
<evidence type="ECO:0000313" key="2">
    <source>
        <dbReference type="Proteomes" id="UP000028999"/>
    </source>
</evidence>
<name>A0A078IB37_BRANA</name>
<dbReference type="PANTHER" id="PTHR39708">
    <property type="entry name" value="OS07G0483400 PROTEIN"/>
    <property type="match status" value="1"/>
</dbReference>
<gene>
    <name evidence="1" type="primary">BnaC07g03930D</name>
    <name evidence="1" type="ORF">GSBRNA2T00084063001</name>
</gene>
<reference evidence="1 2" key="1">
    <citation type="journal article" date="2014" name="Science">
        <title>Plant genetics. Early allopolyploid evolution in the post-Neolithic Brassica napus oilseed genome.</title>
        <authorList>
            <person name="Chalhoub B."/>
            <person name="Denoeud F."/>
            <person name="Liu S."/>
            <person name="Parkin I.A."/>
            <person name="Tang H."/>
            <person name="Wang X."/>
            <person name="Chiquet J."/>
            <person name="Belcram H."/>
            <person name="Tong C."/>
            <person name="Samans B."/>
            <person name="Correa M."/>
            <person name="Da Silva C."/>
            <person name="Just J."/>
            <person name="Falentin C."/>
            <person name="Koh C.S."/>
            <person name="Le Clainche I."/>
            <person name="Bernard M."/>
            <person name="Bento P."/>
            <person name="Noel B."/>
            <person name="Labadie K."/>
            <person name="Alberti A."/>
            <person name="Charles M."/>
            <person name="Arnaud D."/>
            <person name="Guo H."/>
            <person name="Daviaud C."/>
            <person name="Alamery S."/>
            <person name="Jabbari K."/>
            <person name="Zhao M."/>
            <person name="Edger P.P."/>
            <person name="Chelaifa H."/>
            <person name="Tack D."/>
            <person name="Lassalle G."/>
            <person name="Mestiri I."/>
            <person name="Schnel N."/>
            <person name="Le Paslier M.C."/>
            <person name="Fan G."/>
            <person name="Renault V."/>
            <person name="Bayer P.E."/>
            <person name="Golicz A.A."/>
            <person name="Manoli S."/>
            <person name="Lee T.H."/>
            <person name="Thi V.H."/>
            <person name="Chalabi S."/>
            <person name="Hu Q."/>
            <person name="Fan C."/>
            <person name="Tollenaere R."/>
            <person name="Lu Y."/>
            <person name="Battail C."/>
            <person name="Shen J."/>
            <person name="Sidebottom C.H."/>
            <person name="Wang X."/>
            <person name="Canaguier A."/>
            <person name="Chauveau A."/>
            <person name="Berard A."/>
            <person name="Deniot G."/>
            <person name="Guan M."/>
            <person name="Liu Z."/>
            <person name="Sun F."/>
            <person name="Lim Y.P."/>
            <person name="Lyons E."/>
            <person name="Town C.D."/>
            <person name="Bancroft I."/>
            <person name="Wang X."/>
            <person name="Meng J."/>
            <person name="Ma J."/>
            <person name="Pires J.C."/>
            <person name="King G.J."/>
            <person name="Brunel D."/>
            <person name="Delourme R."/>
            <person name="Renard M."/>
            <person name="Aury J.M."/>
            <person name="Adams K.L."/>
            <person name="Batley J."/>
            <person name="Snowdon R.J."/>
            <person name="Tost J."/>
            <person name="Edwards D."/>
            <person name="Zhou Y."/>
            <person name="Hua W."/>
            <person name="Sharpe A.G."/>
            <person name="Paterson A.H."/>
            <person name="Guan C."/>
            <person name="Wincker P."/>
        </authorList>
    </citation>
    <scope>NUCLEOTIDE SEQUENCE [LARGE SCALE GENOMIC DNA]</scope>
    <source>
        <strain evidence="2">cv. Darmor-bzh</strain>
    </source>
</reference>
<sequence>MKTLTSLSGDHMSCFGDVARRFQETDLDEATKGKQYIHSCLRFFFLNSEVFLHCLRIHSGADPCKFFSPLVSMTNYLDRSLDDLKLYHAHLLQKDVWNEDEDCSLLAYRLAENC</sequence>
<keyword evidence="2" id="KW-1185">Reference proteome</keyword>
<protein>
    <submittedName>
        <fullName evidence="1">BnaC07g03930D protein</fullName>
    </submittedName>
</protein>
<dbReference type="EMBL" id="LK032669">
    <property type="protein sequence ID" value="CDY46473.1"/>
    <property type="molecule type" value="Genomic_DNA"/>
</dbReference>
<dbReference type="AlphaFoldDB" id="A0A078IB37"/>
<dbReference type="PaxDb" id="3708-A0A078IB37"/>